<keyword evidence="1" id="KW-0614">Plasmid</keyword>
<dbReference type="Proteomes" id="UP001303946">
    <property type="component" value="Plasmid unnamed2"/>
</dbReference>
<proteinExistence type="predicted"/>
<organism evidence="1 2">
    <name type="scientific">Piscinibacter gummiphilus</name>
    <dbReference type="NCBI Taxonomy" id="946333"/>
    <lineage>
        <taxon>Bacteria</taxon>
        <taxon>Pseudomonadati</taxon>
        <taxon>Pseudomonadota</taxon>
        <taxon>Betaproteobacteria</taxon>
        <taxon>Burkholderiales</taxon>
        <taxon>Sphaerotilaceae</taxon>
        <taxon>Piscinibacter</taxon>
    </lineage>
</organism>
<keyword evidence="2" id="KW-1185">Reference proteome</keyword>
<protein>
    <submittedName>
        <fullName evidence="1">Uncharacterized protein</fullName>
    </submittedName>
</protein>
<gene>
    <name evidence="1" type="ORF">RXV79_27785</name>
</gene>
<dbReference type="EMBL" id="CP136338">
    <property type="protein sequence ID" value="WOB11390.1"/>
    <property type="molecule type" value="Genomic_DNA"/>
</dbReference>
<geneLocation type="plasmid" evidence="1 2">
    <name>unnamed2</name>
</geneLocation>
<evidence type="ECO:0000313" key="2">
    <source>
        <dbReference type="Proteomes" id="UP001303946"/>
    </source>
</evidence>
<sequence>MGAVDHHVVVAEGTHPAWTALDDALQVLVRAESLVMLLGCAFDVEEHHRYGAEVACDHLRSVKDKISEAQALVRSGEPPSPEGDNGD</sequence>
<dbReference type="RefSeq" id="WP_316704697.1">
    <property type="nucleotide sequence ID" value="NZ_CP136338.1"/>
</dbReference>
<reference evidence="1 2" key="1">
    <citation type="submission" date="2023-10" db="EMBL/GenBank/DDBJ databases">
        <title>Bacteria for the degradation of biodegradable plastic PBAT(Polybutylene adipate terephthalate).</title>
        <authorList>
            <person name="Weon H.-Y."/>
            <person name="Yeon J."/>
        </authorList>
    </citation>
    <scope>NUCLEOTIDE SEQUENCE [LARGE SCALE GENOMIC DNA]</scope>
    <source>
        <strain evidence="1 2">SBD 7-3</strain>
        <plasmid evidence="1 2">unnamed2</plasmid>
    </source>
</reference>
<accession>A0ABZ0D2N3</accession>
<evidence type="ECO:0000313" key="1">
    <source>
        <dbReference type="EMBL" id="WOB11390.1"/>
    </source>
</evidence>
<name>A0ABZ0D2N3_9BURK</name>